<evidence type="ECO:0000313" key="8">
    <source>
        <dbReference type="Proteomes" id="UP000035036"/>
    </source>
</evidence>
<dbReference type="STRING" id="483547.GSUB_09320"/>
<evidence type="ECO:0000313" key="7">
    <source>
        <dbReference type="EMBL" id="AJF06698.1"/>
    </source>
</evidence>
<dbReference type="GO" id="GO:0000703">
    <property type="term" value="F:oxidized pyrimidine nucleobase lesion DNA N-glycosylase activity"/>
    <property type="evidence" value="ECO:0007669"/>
    <property type="project" value="TreeGrafter"/>
</dbReference>
<proteinExistence type="inferred from homology"/>
<protein>
    <submittedName>
        <fullName evidence="7">Single-stranded DNA-binding protein</fullName>
    </submittedName>
</protein>
<comment type="similarity">
    <text evidence="1">Belongs to the uracil-DNA glycosylase (UDG) superfamily. SMUG1 family.</text>
</comment>
<dbReference type="FunFam" id="3.40.470.10:FF:000005">
    <property type="entry name" value="Single-strand selective monofunctional uracil DNA glycosylase"/>
    <property type="match status" value="1"/>
</dbReference>
<name>A0A0B5FH49_9BACT</name>
<accession>A0A0B5FH49</accession>
<sequence length="245" mass="27578">MDLIETTRQLARDLKSLEFSPPVTHVYNPLEYARQSHETFLKRFGEGRKEVVFLGMNPGPWGMAQTGVPFGEVGIVRDWLQINEPVGRPEQEHPAKPVTGMDCTRSEVSGRRLWGLFRDKAGTPETFFSRFFVLNYCPLLFLEETGRNRTPAQLPVAEHRQIMSICDEALRRFVETLGAKIVIGIGQYAEDRAQEALVGKDLRIGRILHPSPASPAANRDWAGTALRQLDELGIRLDAKPEKRAG</sequence>
<dbReference type="GO" id="GO:0017065">
    <property type="term" value="F:single-strand selective uracil DNA N-glycosylase activity"/>
    <property type="evidence" value="ECO:0007669"/>
    <property type="project" value="InterPro"/>
</dbReference>
<evidence type="ECO:0000256" key="3">
    <source>
        <dbReference type="ARBA" id="ARBA00022801"/>
    </source>
</evidence>
<gene>
    <name evidence="7" type="ORF">GSUB_09320</name>
</gene>
<dbReference type="PANTHER" id="PTHR13235">
    <property type="entry name" value="SINGLE-STRAND SELECTIVE MONOFUNCTIONAL URACIL DNA GLYCOSYLASE"/>
    <property type="match status" value="1"/>
</dbReference>
<dbReference type="EMBL" id="CP010311">
    <property type="protein sequence ID" value="AJF06698.1"/>
    <property type="molecule type" value="Genomic_DNA"/>
</dbReference>
<dbReference type="AlphaFoldDB" id="A0A0B5FH49"/>
<reference evidence="7 8" key="1">
    <citation type="journal article" date="2015" name="Genome Announc.">
        <title>Genomes of Geoalkalibacter ferrihydriticus Z-0531T and Geoalkalibacter subterraneus Red1T, Two Haloalkaliphilic Metal-Reducing Deltaproteobacteria.</title>
        <authorList>
            <person name="Badalamenti J.P."/>
            <person name="Krajmalnik-Brown R."/>
            <person name="Torres C.I."/>
            <person name="Bond D.R."/>
        </authorList>
    </citation>
    <scope>NUCLEOTIDE SEQUENCE [LARGE SCALE GENOMIC DNA]</scope>
    <source>
        <strain evidence="7 8">Red1</strain>
    </source>
</reference>
<dbReference type="GO" id="GO:0003677">
    <property type="term" value="F:DNA binding"/>
    <property type="evidence" value="ECO:0007669"/>
    <property type="project" value="UniProtKB-KW"/>
</dbReference>
<evidence type="ECO:0000256" key="2">
    <source>
        <dbReference type="ARBA" id="ARBA00022763"/>
    </source>
</evidence>
<evidence type="ECO:0000256" key="5">
    <source>
        <dbReference type="ARBA" id="ARBA00023204"/>
    </source>
</evidence>
<dbReference type="OrthoDB" id="267598at2"/>
<dbReference type="InterPro" id="IPR036895">
    <property type="entry name" value="Uracil-DNA_glycosylase-like_sf"/>
</dbReference>
<dbReference type="HOGENOM" id="CLU_071760_2_0_7"/>
<keyword evidence="2" id="KW-0227">DNA damage</keyword>
<dbReference type="CDD" id="cd19374">
    <property type="entry name" value="UDG-F3_SMUG1-like"/>
    <property type="match status" value="1"/>
</dbReference>
<dbReference type="Proteomes" id="UP000035036">
    <property type="component" value="Chromosome"/>
</dbReference>
<dbReference type="RefSeq" id="WP_040200428.1">
    <property type="nucleotide sequence ID" value="NZ_CP010311.1"/>
</dbReference>
<feature type="domain" description="Uracil-DNA glycosylase-like" evidence="6">
    <location>
        <begin position="46"/>
        <end position="216"/>
    </location>
</feature>
<keyword evidence="5" id="KW-0234">DNA repair</keyword>
<dbReference type="Gene3D" id="3.40.470.10">
    <property type="entry name" value="Uracil-DNA glycosylase-like domain"/>
    <property type="match status" value="1"/>
</dbReference>
<dbReference type="PANTHER" id="PTHR13235:SF2">
    <property type="entry name" value="SINGLE-STRAND SELECTIVE MONOFUNCTIONAL URACIL DNA GLYCOSYLASE"/>
    <property type="match status" value="1"/>
</dbReference>
<dbReference type="InterPro" id="IPR005122">
    <property type="entry name" value="Uracil-DNA_glycosylase-like"/>
</dbReference>
<keyword evidence="8" id="KW-1185">Reference proteome</keyword>
<dbReference type="GO" id="GO:0006284">
    <property type="term" value="P:base-excision repair"/>
    <property type="evidence" value="ECO:0007669"/>
    <property type="project" value="InterPro"/>
</dbReference>
<organism evidence="7 8">
    <name type="scientific">Geoalkalibacter subterraneus</name>
    <dbReference type="NCBI Taxonomy" id="483547"/>
    <lineage>
        <taxon>Bacteria</taxon>
        <taxon>Pseudomonadati</taxon>
        <taxon>Thermodesulfobacteriota</taxon>
        <taxon>Desulfuromonadia</taxon>
        <taxon>Desulfuromonadales</taxon>
        <taxon>Geoalkalibacteraceae</taxon>
        <taxon>Geoalkalibacter</taxon>
    </lineage>
</organism>
<keyword evidence="3" id="KW-0378">Hydrolase</keyword>
<dbReference type="InterPro" id="IPR039134">
    <property type="entry name" value="SMUG1"/>
</dbReference>
<evidence type="ECO:0000256" key="1">
    <source>
        <dbReference type="ARBA" id="ARBA00007889"/>
    </source>
</evidence>
<evidence type="ECO:0000259" key="6">
    <source>
        <dbReference type="Pfam" id="PF03167"/>
    </source>
</evidence>
<keyword evidence="4 7" id="KW-0238">DNA-binding</keyword>
<evidence type="ECO:0000256" key="4">
    <source>
        <dbReference type="ARBA" id="ARBA00023125"/>
    </source>
</evidence>
<dbReference type="KEGG" id="gsb:GSUB_09320"/>
<dbReference type="Pfam" id="PF03167">
    <property type="entry name" value="UDG"/>
    <property type="match status" value="1"/>
</dbReference>
<dbReference type="SUPFAM" id="SSF52141">
    <property type="entry name" value="Uracil-DNA glycosylase-like"/>
    <property type="match status" value="1"/>
</dbReference>